<gene>
    <name evidence="7" type="ORF">PPRIM_AZ9-3.1.T0190027</name>
</gene>
<dbReference type="Proteomes" id="UP000688137">
    <property type="component" value="Unassembled WGS sequence"/>
</dbReference>
<organism evidence="7 8">
    <name type="scientific">Paramecium primaurelia</name>
    <dbReference type="NCBI Taxonomy" id="5886"/>
    <lineage>
        <taxon>Eukaryota</taxon>
        <taxon>Sar</taxon>
        <taxon>Alveolata</taxon>
        <taxon>Ciliophora</taxon>
        <taxon>Intramacronucleata</taxon>
        <taxon>Oligohymenophorea</taxon>
        <taxon>Peniculida</taxon>
        <taxon>Parameciidae</taxon>
        <taxon>Paramecium</taxon>
    </lineage>
</organism>
<sequence length="624" mass="73058">MIFEEQLSKIEHLYTNYKENISTLQDTKLSFLLQGYNEKVIKGQQIVIETHLIDYFHTQLALLIGNAAISLKKQLKEQGSDDVKSIVLLLLKWKLSYLEKYESYVVVILECEYLGYKNILLDLSVFNPDSHLSETKKIKYTILKTNLNRPSQQIEPQTLKKVKIENYNYSKPIENSIIFDENLINQSIIDITMNKSYFKQLQDNQTISELLVNKKKSWVLEGRIIDKSDMLEFKKKNSNINSQYFKIMIMDREQGIITGLFYDKSNIKMFNLLEKGKVYLFRNGSVSKDNSNYPKSITFTQFSIIQESNNNDLPKIPLISPKKIYDLQNHPIDSIIDVVVAIQEIKTISDVCRQLTGLDQSGRIIIKLMGKQYVTQIFKKGEILICKGLTLKNQQNFTYLTTNYNTIILNNQDFNIEVQNLKNWLQEKDLDQIMKPSKNCLKVNLEQLEECVLKQLNEGKNKNNEQMIVIGYLSGISIFTYPRCPNNRCLSKMELVPKRNTYRCKKCFIENDSPQMSFILNVKIMDEHTTIEATVFDDYAVRLFGLTANEYQNLTELEQRMILYISKFRQQQIKLQVLFHDYNGSIRPQYKVVEITDIDYKELAQEEMKNFEELDYLLNISQII</sequence>
<feature type="domain" description="Replication factor A C-terminal" evidence="6">
    <location>
        <begin position="479"/>
        <end position="604"/>
    </location>
</feature>
<dbReference type="GO" id="GO:0003677">
    <property type="term" value="F:DNA binding"/>
    <property type="evidence" value="ECO:0007669"/>
    <property type="project" value="UniProtKB-KW"/>
</dbReference>
<reference evidence="7" key="1">
    <citation type="submission" date="2021-01" db="EMBL/GenBank/DDBJ databases">
        <authorList>
            <consortium name="Genoscope - CEA"/>
            <person name="William W."/>
        </authorList>
    </citation>
    <scope>NUCLEOTIDE SEQUENCE</scope>
</reference>
<dbReference type="GO" id="GO:0008270">
    <property type="term" value="F:zinc ion binding"/>
    <property type="evidence" value="ECO:0007669"/>
    <property type="project" value="UniProtKB-KW"/>
</dbReference>
<evidence type="ECO:0000313" key="8">
    <source>
        <dbReference type="Proteomes" id="UP000688137"/>
    </source>
</evidence>
<evidence type="ECO:0000256" key="2">
    <source>
        <dbReference type="ARBA" id="ARBA00022723"/>
    </source>
</evidence>
<dbReference type="InterPro" id="IPR013955">
    <property type="entry name" value="Rep_factor-A_C"/>
</dbReference>
<evidence type="ECO:0000256" key="4">
    <source>
        <dbReference type="ARBA" id="ARBA00022833"/>
    </source>
</evidence>
<evidence type="ECO:0000256" key="1">
    <source>
        <dbReference type="ARBA" id="ARBA00005690"/>
    </source>
</evidence>
<dbReference type="FunFam" id="2.40.50.140:FF:000239">
    <property type="entry name" value="Meiosis specific with OB domains"/>
    <property type="match status" value="1"/>
</dbReference>
<dbReference type="FunFam" id="2.40.50.140:FF:000041">
    <property type="entry name" value="Replication protein A subunit"/>
    <property type="match status" value="1"/>
</dbReference>
<dbReference type="AlphaFoldDB" id="A0A8S1KC04"/>
<accession>A0A8S1KC04</accession>
<keyword evidence="8" id="KW-1185">Reference proteome</keyword>
<dbReference type="OMA" id="ITDIDYK"/>
<proteinExistence type="inferred from homology"/>
<evidence type="ECO:0000259" key="6">
    <source>
        <dbReference type="Pfam" id="PF08646"/>
    </source>
</evidence>
<evidence type="ECO:0000256" key="5">
    <source>
        <dbReference type="ARBA" id="ARBA00023125"/>
    </source>
</evidence>
<comment type="caution">
    <text evidence="7">The sequence shown here is derived from an EMBL/GenBank/DDBJ whole genome shotgun (WGS) entry which is preliminary data.</text>
</comment>
<comment type="similarity">
    <text evidence="1">Belongs to the replication factor A protein 1 family.</text>
</comment>
<keyword evidence="2" id="KW-0479">Metal-binding</keyword>
<keyword evidence="5" id="KW-0238">DNA-binding</keyword>
<evidence type="ECO:0000313" key="7">
    <source>
        <dbReference type="EMBL" id="CAD8052127.1"/>
    </source>
</evidence>
<dbReference type="EMBL" id="CAJJDM010000016">
    <property type="protein sequence ID" value="CAD8052127.1"/>
    <property type="molecule type" value="Genomic_DNA"/>
</dbReference>
<keyword evidence="4" id="KW-0862">Zinc</keyword>
<dbReference type="Pfam" id="PF08646">
    <property type="entry name" value="Rep_fac-A_C"/>
    <property type="match status" value="1"/>
</dbReference>
<protein>
    <recommendedName>
        <fullName evidence="6">Replication factor A C-terminal domain-containing protein</fullName>
    </recommendedName>
</protein>
<name>A0A8S1KC04_PARPR</name>
<evidence type="ECO:0000256" key="3">
    <source>
        <dbReference type="ARBA" id="ARBA00022771"/>
    </source>
</evidence>
<keyword evidence="3" id="KW-0863">Zinc-finger</keyword>